<dbReference type="PANTHER" id="PTHR42743:SF10">
    <property type="entry name" value="D-ALANINE AMINOTRANSFERASE"/>
    <property type="match status" value="1"/>
</dbReference>
<evidence type="ECO:0008006" key="7">
    <source>
        <dbReference type="Google" id="ProtNLM"/>
    </source>
</evidence>
<sequence length="279" mass="32592">MIAYYNGNYLPIENICISPFDRGFLFSDGVYEALRTYNRKLFMLQKHLDRLNYSLEQTNINFNDTDKLEEIIYRCAEINKIKTDFSAYIQITRGVSFPRIHHYNNSIKPNVFVYTTELKNHEKEISEGVSVILERDLRWNRCDIKSVSLLPNIMANHNAHLKGCYEAIFYKDNFITEGSHTNFFAVRNGQIITAPLSNSILNGVTRNIIIVLCKENDIVIEEKYILINELLNYDEFFITGTTTEIMPVVKIDNRIINEGNPGKLTKRIQKLFFDFVKNY</sequence>
<dbReference type="GO" id="GO:0008652">
    <property type="term" value="P:amino acid biosynthetic process"/>
    <property type="evidence" value="ECO:0007669"/>
    <property type="project" value="UniProtKB-ARBA"/>
</dbReference>
<comment type="caution">
    <text evidence="6">The sequence shown here is derived from an EMBL/GenBank/DDBJ whole genome shotgun (WGS) entry which is preliminary data.</text>
</comment>
<accession>A0A7V2ZM41</accession>
<dbReference type="CDD" id="cd01558">
    <property type="entry name" value="D-AAT_like"/>
    <property type="match status" value="1"/>
</dbReference>
<evidence type="ECO:0000256" key="1">
    <source>
        <dbReference type="ARBA" id="ARBA00001933"/>
    </source>
</evidence>
<organism evidence="6">
    <name type="scientific">Ignavibacterium album</name>
    <dbReference type="NCBI Taxonomy" id="591197"/>
    <lineage>
        <taxon>Bacteria</taxon>
        <taxon>Pseudomonadati</taxon>
        <taxon>Ignavibacteriota</taxon>
        <taxon>Ignavibacteria</taxon>
        <taxon>Ignavibacteriales</taxon>
        <taxon>Ignavibacteriaceae</taxon>
        <taxon>Ignavibacterium</taxon>
    </lineage>
</organism>
<dbReference type="Pfam" id="PF01063">
    <property type="entry name" value="Aminotran_4"/>
    <property type="match status" value="1"/>
</dbReference>
<evidence type="ECO:0000256" key="5">
    <source>
        <dbReference type="RuleBase" id="RU004516"/>
    </source>
</evidence>
<dbReference type="InterPro" id="IPR043132">
    <property type="entry name" value="BCAT-like_C"/>
</dbReference>
<dbReference type="GO" id="GO:0046394">
    <property type="term" value="P:carboxylic acid biosynthetic process"/>
    <property type="evidence" value="ECO:0007669"/>
    <property type="project" value="UniProtKB-ARBA"/>
</dbReference>
<proteinExistence type="inferred from homology"/>
<comment type="cofactor">
    <cofactor evidence="1 5">
        <name>pyridoxal 5'-phosphate</name>
        <dbReference type="ChEBI" id="CHEBI:597326"/>
    </cofactor>
</comment>
<dbReference type="Gene3D" id="3.20.10.10">
    <property type="entry name" value="D-amino Acid Aminotransferase, subunit A, domain 2"/>
    <property type="match status" value="1"/>
</dbReference>
<comment type="similarity">
    <text evidence="2 4">Belongs to the class-IV pyridoxal-phosphate-dependent aminotransferase family.</text>
</comment>
<dbReference type="SUPFAM" id="SSF56752">
    <property type="entry name" value="D-aminoacid aminotransferase-like PLP-dependent enzymes"/>
    <property type="match status" value="1"/>
</dbReference>
<dbReference type="GO" id="GO:0003824">
    <property type="term" value="F:catalytic activity"/>
    <property type="evidence" value="ECO:0007669"/>
    <property type="project" value="InterPro"/>
</dbReference>
<evidence type="ECO:0000256" key="3">
    <source>
        <dbReference type="ARBA" id="ARBA00022898"/>
    </source>
</evidence>
<dbReference type="RefSeq" id="WP_304142588.1">
    <property type="nucleotide sequence ID" value="NZ_JAOAIE010000010.1"/>
</dbReference>
<dbReference type="PROSITE" id="PS00770">
    <property type="entry name" value="AA_TRANSFER_CLASS_4"/>
    <property type="match status" value="1"/>
</dbReference>
<gene>
    <name evidence="6" type="ORF">ENS31_13435</name>
</gene>
<evidence type="ECO:0000313" key="6">
    <source>
        <dbReference type="EMBL" id="HFI92514.1"/>
    </source>
</evidence>
<dbReference type="AlphaFoldDB" id="A0A7V2ZM41"/>
<dbReference type="InterPro" id="IPR043131">
    <property type="entry name" value="BCAT-like_N"/>
</dbReference>
<dbReference type="Gene3D" id="3.30.470.10">
    <property type="match status" value="1"/>
</dbReference>
<dbReference type="EMBL" id="DSUJ01000011">
    <property type="protein sequence ID" value="HFI92514.1"/>
    <property type="molecule type" value="Genomic_DNA"/>
</dbReference>
<dbReference type="InterPro" id="IPR001544">
    <property type="entry name" value="Aminotrans_IV"/>
</dbReference>
<protein>
    <recommendedName>
        <fullName evidence="7">D-amino-acid transaminase</fullName>
    </recommendedName>
</protein>
<evidence type="ECO:0000256" key="2">
    <source>
        <dbReference type="ARBA" id="ARBA00009320"/>
    </source>
</evidence>
<keyword evidence="3 5" id="KW-0663">Pyridoxal phosphate</keyword>
<dbReference type="InterPro" id="IPR018300">
    <property type="entry name" value="Aminotrans_IV_CS"/>
</dbReference>
<name>A0A7V2ZM41_9BACT</name>
<dbReference type="GO" id="GO:0005829">
    <property type="term" value="C:cytosol"/>
    <property type="evidence" value="ECO:0007669"/>
    <property type="project" value="TreeGrafter"/>
</dbReference>
<dbReference type="PANTHER" id="PTHR42743">
    <property type="entry name" value="AMINO-ACID AMINOTRANSFERASE"/>
    <property type="match status" value="1"/>
</dbReference>
<evidence type="ECO:0000256" key="4">
    <source>
        <dbReference type="RuleBase" id="RU004106"/>
    </source>
</evidence>
<dbReference type="FunFam" id="3.20.10.10:FF:000002">
    <property type="entry name" value="D-alanine aminotransferase"/>
    <property type="match status" value="1"/>
</dbReference>
<reference evidence="6" key="1">
    <citation type="journal article" date="2020" name="mSystems">
        <title>Genome- and Community-Level Interaction Insights into Carbon Utilization and Element Cycling Functions of Hydrothermarchaeota in Hydrothermal Sediment.</title>
        <authorList>
            <person name="Zhou Z."/>
            <person name="Liu Y."/>
            <person name="Xu W."/>
            <person name="Pan J."/>
            <person name="Luo Z.H."/>
            <person name="Li M."/>
        </authorList>
    </citation>
    <scope>NUCLEOTIDE SEQUENCE [LARGE SCALE GENOMIC DNA]</scope>
    <source>
        <strain evidence="6">SpSt-479</strain>
    </source>
</reference>
<dbReference type="InterPro" id="IPR036038">
    <property type="entry name" value="Aminotransferase-like"/>
</dbReference>
<dbReference type="InterPro" id="IPR050571">
    <property type="entry name" value="Class-IV_PLP-Dep_Aminotrnsfr"/>
</dbReference>